<dbReference type="Pfam" id="PF13086">
    <property type="entry name" value="AAA_11"/>
    <property type="match status" value="1"/>
</dbReference>
<evidence type="ECO:0000259" key="10">
    <source>
        <dbReference type="PROSITE" id="PS51981"/>
    </source>
</evidence>
<dbReference type="PANTHER" id="PTHR10887:SF445">
    <property type="entry name" value="NFX1-TYPE ZINC FINGER-CONTAINING PROTEIN 1"/>
    <property type="match status" value="1"/>
</dbReference>
<evidence type="ECO:0000256" key="4">
    <source>
        <dbReference type="ARBA" id="ARBA00022771"/>
    </source>
</evidence>
<dbReference type="Pfam" id="PF13087">
    <property type="entry name" value="AAA_12"/>
    <property type="match status" value="1"/>
</dbReference>
<dbReference type="InterPro" id="IPR000571">
    <property type="entry name" value="Znf_CCCH"/>
</dbReference>
<name>A0A0D7APX9_9AGAR</name>
<dbReference type="InterPro" id="IPR046439">
    <property type="entry name" value="ZF_RZ_dom"/>
</dbReference>
<dbReference type="GO" id="GO:0004386">
    <property type="term" value="F:helicase activity"/>
    <property type="evidence" value="ECO:0007669"/>
    <property type="project" value="InterPro"/>
</dbReference>
<dbReference type="SUPFAM" id="SSF52540">
    <property type="entry name" value="P-loop containing nucleoside triphosphate hydrolases"/>
    <property type="match status" value="1"/>
</dbReference>
<dbReference type="InterPro" id="IPR045055">
    <property type="entry name" value="DNA2/NAM7-like"/>
</dbReference>
<dbReference type="GO" id="GO:0002376">
    <property type="term" value="P:immune system process"/>
    <property type="evidence" value="ECO:0007669"/>
    <property type="project" value="UniProtKB-KW"/>
</dbReference>
<feature type="compositionally biased region" description="Basic and acidic residues" evidence="8">
    <location>
        <begin position="1"/>
        <end position="12"/>
    </location>
</feature>
<dbReference type="Pfam" id="PF20173">
    <property type="entry name" value="ZnF_RZ-type"/>
    <property type="match status" value="1"/>
</dbReference>
<dbReference type="InterPro" id="IPR041679">
    <property type="entry name" value="DNA2/NAM7-like_C"/>
</dbReference>
<dbReference type="OrthoDB" id="2423195at2759"/>
<evidence type="ECO:0000256" key="6">
    <source>
        <dbReference type="ARBA" id="ARBA00022859"/>
    </source>
</evidence>
<evidence type="ECO:0000256" key="7">
    <source>
        <dbReference type="PROSITE-ProRule" id="PRU00723"/>
    </source>
</evidence>
<dbReference type="InterPro" id="IPR041677">
    <property type="entry name" value="DNA2/NAM7_AAA_11"/>
</dbReference>
<accession>A0A0D7APX9</accession>
<dbReference type="GO" id="GO:0005737">
    <property type="term" value="C:cytoplasm"/>
    <property type="evidence" value="ECO:0007669"/>
    <property type="project" value="UniProtKB-SubCell"/>
</dbReference>
<reference evidence="11 12" key="1">
    <citation type="journal article" date="2015" name="Fungal Genet. Biol.">
        <title>Evolution of novel wood decay mechanisms in Agaricales revealed by the genome sequences of Fistulina hepatica and Cylindrobasidium torrendii.</title>
        <authorList>
            <person name="Floudas D."/>
            <person name="Held B.W."/>
            <person name="Riley R."/>
            <person name="Nagy L.G."/>
            <person name="Koehler G."/>
            <person name="Ransdell A.S."/>
            <person name="Younus H."/>
            <person name="Chow J."/>
            <person name="Chiniquy J."/>
            <person name="Lipzen A."/>
            <person name="Tritt A."/>
            <person name="Sun H."/>
            <person name="Haridas S."/>
            <person name="LaButti K."/>
            <person name="Ohm R.A."/>
            <person name="Kues U."/>
            <person name="Blanchette R.A."/>
            <person name="Grigoriev I.V."/>
            <person name="Minto R.E."/>
            <person name="Hibbett D.S."/>
        </authorList>
    </citation>
    <scope>NUCLEOTIDE SEQUENCE [LARGE SCALE GENOMIC DNA]</scope>
    <source>
        <strain evidence="11 12">ATCC 64428</strain>
    </source>
</reference>
<evidence type="ECO:0000313" key="12">
    <source>
        <dbReference type="Proteomes" id="UP000054144"/>
    </source>
</evidence>
<organism evidence="11 12">
    <name type="scientific">Fistulina hepatica ATCC 64428</name>
    <dbReference type="NCBI Taxonomy" id="1128425"/>
    <lineage>
        <taxon>Eukaryota</taxon>
        <taxon>Fungi</taxon>
        <taxon>Dikarya</taxon>
        <taxon>Basidiomycota</taxon>
        <taxon>Agaricomycotina</taxon>
        <taxon>Agaricomycetes</taxon>
        <taxon>Agaricomycetidae</taxon>
        <taxon>Agaricales</taxon>
        <taxon>Fistulinaceae</taxon>
        <taxon>Fistulina</taxon>
    </lineage>
</organism>
<dbReference type="PROSITE" id="PS50103">
    <property type="entry name" value="ZF_C3H1"/>
    <property type="match status" value="1"/>
</dbReference>
<evidence type="ECO:0000313" key="11">
    <source>
        <dbReference type="EMBL" id="KIY53920.1"/>
    </source>
</evidence>
<protein>
    <submittedName>
        <fullName evidence="11">Uncharacterized protein</fullName>
    </submittedName>
</protein>
<feature type="zinc finger region" description="C3H1-type" evidence="7">
    <location>
        <begin position="41"/>
        <end position="69"/>
    </location>
</feature>
<feature type="domain" description="RZ-type" evidence="10">
    <location>
        <begin position="2076"/>
        <end position="2149"/>
    </location>
</feature>
<keyword evidence="2" id="KW-0963">Cytoplasm</keyword>
<feature type="domain" description="C3H1-type" evidence="9">
    <location>
        <begin position="41"/>
        <end position="69"/>
    </location>
</feature>
<dbReference type="InterPro" id="IPR027417">
    <property type="entry name" value="P-loop_NTPase"/>
</dbReference>
<dbReference type="PROSITE" id="PS51981">
    <property type="entry name" value="ZF_RZ"/>
    <property type="match status" value="1"/>
</dbReference>
<keyword evidence="3 7" id="KW-0479">Metal-binding</keyword>
<evidence type="ECO:0000256" key="3">
    <source>
        <dbReference type="ARBA" id="ARBA00022723"/>
    </source>
</evidence>
<sequence>MPPRRASSERSHGRGSGARGRGDRGRVRGRGNTFQPRPDERAPRGACDFFWTYGACSRGYNCTFIHEAKPGVSAETQDVVDEREFDFFSAEGLAVKNSAKAFADLSPRDAHNHLKSFIGVMFTSASQIEGFARIFASVNPLNKSWTQDAAQVEFLDFVVHGDALLRIAEILRWDPVDVDAGMSRDILSFQRGYFPLLQFFASNLIVKSTMHQNINKLYTVIEQNYDDIHGTISRCLNILIQRQKWKDSTANLFLSRQGDLDGVVVFPTIFCARFVKIFKGAVRNHTNILELASTLCTSFDLWVDAIQAGQGDFQDSVSSSEPEVRRLTIDRLRENVYQLRSIVRREAGLADEQRRTNEHVGLSATQRREALINRLDQIYAPPGYLREEGPRHDNDFAAIADIRLAPTHQELMSPLTPYLPAFIAGAPHHLPANSIEKHLDIQFRLLREERISTVRQSIAVINNDIGTMHACRKQESGRKKHETTTTLQTLLANKGGAYRSDGVASVFFHLYTNARFTPAKATRRNFSVGLKVNAPPGAARDATPRKRAEFWDHSRRLAMGSLVALIIVTPDDVHVYLGTLASKASDIGESAKADNEDIELRISFFDPEVELYALCGEKISVNTHSHFSILIDNCVMYESIRPFLQTLQHVEPTSIPFADYLSSEGSLRDVLVAPPRYARVPHFRYDLSCFVGPNSAIRSLDISNPQSVALARKQLALEKSLDPSQAESVIDTLTREISLIQGPPGTGKSYTGIEILRVLFANKIRPIVLISFTNHALDHMLTSILDAGITKRFVRLGSRSSDERIAEYNLSKLEETATKTSLASSRSRQYGCVKEIERNMERVMEEIRIPHMEMSQIVDYLEIQYPDFAYAFDAPPEWIVPLMTHLQQEEEEKGEWTQVSHGKRDKNHLAGVPKTVYEFWARGIGIEYLTSLSLIQDPVAIVDAPTSGEAASANNTIQAENATPLVPVDPRSVFFSQIGIFSIPSPPRSYRVRQVEQLLQTDDPWSMNAAERRNLSMLWEEQVRRHAYVSRLEDFRDLRRQYEEACQHFNDINDQAKQELLRNIDLIGCTTTVQHLICIGDPKQLRATLATYQLSMDSDKGKELYRFDRSLMERLSDNGAPMSLINVQRRMRPQISQFVRKILYPTLEDNQIVHSYPPVQGMQSNVFFFTHTHQENGEKDSASKFNTFEVNMIRDLVVYFLKQGKYSGKGDIAVLCAYLGQLQKVRSALRDAKLAVSIDERDQQQLELHGDEEQQSDTFQDVNVAKHASPAIIRLGTVDIFQGEEAKIVIISLVRNSGDFASQASIGFLKSSNRINVALSRAKHGCYILGNAANLRQNPTWATVLEEMESQDLIGSELPISCPRHPHERRGISKPGELPKLAPEGGCLARCNFKLKCGHTCPSVLNVKTCSAILTSICILVCFVTSRAQGFLVEGNIRARVDAARNVENACFRSTIHQLEDLTSVTCEMRIEKSLPFCEHSAVLDALGRVRRGVMSASTLPLLRVPLRRLAFAVQSTETIPASENYFAGIAVAFLVTRRIKGVIRAVGKIVDKFACTVFALNRAQSLVPLAWNHAHGYVPTAHALFHVARSARDYHVMSRAKAFLNVGILAHQSAVNPAPCRNALRVFRTNKRWPLSIPSCRERSPNWARPHLTPRNASSHWRAAIFFSVETLDGHCHMTDFYEVDPATGAYIAAKAPPIDFQTPPACPTCRGPITSLRHGRVTKRANLDILERNVAGTMTKTLAEVSDAIQKLNNGTPELETRVRELPSNAVRADELENIDKSRTRRVEQESGPIQPLDSKLLTQNLHGFDRAEFSQWNKILKEYLALYKSAAGVAQTRSPHVQTYNAALATLFRLELAEISSDPARACDAPEPLAMEEVNKKIGQPPHKADTRYQVEAFFLAINLRRCIASLARTRIEALDSSASEPRRVWSSYTCFILKSCIDDAQKALTMARSACSSRQIPRCIIFSLEVEMELVCFEVSNQRHDLVRSGTFGKDERAALVGRINEHINLVETAAKNAAVEYMRSRPIRDAKTLQAEKTWFRDKCIVRMDRCIAEYHKLRDYVGLDRAYMPMSLEEKVEVVKALGFGYRGHFYNCQNGHTFVITECGGAMEVSSCPECGAPIGGSGHRLHQSNTRAMEFENLAREQGSREALWEWGRGA</sequence>
<dbReference type="GO" id="GO:0031048">
    <property type="term" value="P:regulatory ncRNA-mediated heterochromatin formation"/>
    <property type="evidence" value="ECO:0007669"/>
    <property type="project" value="TreeGrafter"/>
</dbReference>
<keyword evidence="5 7" id="KW-0862">Zinc</keyword>
<keyword evidence="6" id="KW-0391">Immunity</keyword>
<dbReference type="CDD" id="cd18808">
    <property type="entry name" value="SF1_C_Upf1"/>
    <property type="match status" value="1"/>
</dbReference>
<dbReference type="PANTHER" id="PTHR10887">
    <property type="entry name" value="DNA2/NAM7 HELICASE FAMILY"/>
    <property type="match status" value="1"/>
</dbReference>
<evidence type="ECO:0000256" key="2">
    <source>
        <dbReference type="ARBA" id="ARBA00022490"/>
    </source>
</evidence>
<keyword evidence="12" id="KW-1185">Reference proteome</keyword>
<comment type="subcellular location">
    <subcellularLocation>
        <location evidence="1">Cytoplasm</location>
    </subcellularLocation>
</comment>
<dbReference type="GO" id="GO:0008270">
    <property type="term" value="F:zinc ion binding"/>
    <property type="evidence" value="ECO:0007669"/>
    <property type="project" value="UniProtKB-KW"/>
</dbReference>
<evidence type="ECO:0000256" key="5">
    <source>
        <dbReference type="ARBA" id="ARBA00022833"/>
    </source>
</evidence>
<proteinExistence type="predicted"/>
<dbReference type="GO" id="GO:0031380">
    <property type="term" value="C:nuclear RNA-directed RNA polymerase complex"/>
    <property type="evidence" value="ECO:0007669"/>
    <property type="project" value="TreeGrafter"/>
</dbReference>
<evidence type="ECO:0000256" key="8">
    <source>
        <dbReference type="SAM" id="MobiDB-lite"/>
    </source>
</evidence>
<evidence type="ECO:0000259" key="9">
    <source>
        <dbReference type="PROSITE" id="PS50103"/>
    </source>
</evidence>
<dbReference type="EMBL" id="KN881583">
    <property type="protein sequence ID" value="KIY53920.1"/>
    <property type="molecule type" value="Genomic_DNA"/>
</dbReference>
<dbReference type="InterPro" id="IPR047187">
    <property type="entry name" value="SF1_C_Upf1"/>
</dbReference>
<evidence type="ECO:0000256" key="1">
    <source>
        <dbReference type="ARBA" id="ARBA00004496"/>
    </source>
</evidence>
<dbReference type="Gene3D" id="3.40.50.300">
    <property type="entry name" value="P-loop containing nucleotide triphosphate hydrolases"/>
    <property type="match status" value="3"/>
</dbReference>
<feature type="region of interest" description="Disordered" evidence="8">
    <location>
        <begin position="1"/>
        <end position="41"/>
    </location>
</feature>
<dbReference type="Proteomes" id="UP000054144">
    <property type="component" value="Unassembled WGS sequence"/>
</dbReference>
<keyword evidence="4 7" id="KW-0863">Zinc-finger</keyword>
<gene>
    <name evidence="11" type="ORF">FISHEDRAFT_54900</name>
</gene>